<evidence type="ECO:0000256" key="2">
    <source>
        <dbReference type="ARBA" id="ARBA00022553"/>
    </source>
</evidence>
<dbReference type="InterPro" id="IPR006162">
    <property type="entry name" value="Ppantetheine_attach_site"/>
</dbReference>
<evidence type="ECO:0000259" key="3">
    <source>
        <dbReference type="PROSITE" id="PS50075"/>
    </source>
</evidence>
<dbReference type="Gene3D" id="1.10.1200.10">
    <property type="entry name" value="ACP-like"/>
    <property type="match status" value="1"/>
</dbReference>
<dbReference type="SUPFAM" id="SSF47336">
    <property type="entry name" value="ACP-like"/>
    <property type="match status" value="1"/>
</dbReference>
<name>A0A1B2DP11_9BACL</name>
<evidence type="ECO:0000313" key="4">
    <source>
        <dbReference type="EMBL" id="ANY69441.1"/>
    </source>
</evidence>
<evidence type="ECO:0000256" key="1">
    <source>
        <dbReference type="ARBA" id="ARBA00022450"/>
    </source>
</evidence>
<organism evidence="4">
    <name type="scientific">Paenibacillus sp. BIHB 4019</name>
    <dbReference type="NCBI Taxonomy" id="1870819"/>
    <lineage>
        <taxon>Bacteria</taxon>
        <taxon>Bacillati</taxon>
        <taxon>Bacillota</taxon>
        <taxon>Bacilli</taxon>
        <taxon>Bacillales</taxon>
        <taxon>Paenibacillaceae</taxon>
        <taxon>Paenibacillus</taxon>
    </lineage>
</organism>
<gene>
    <name evidence="4" type="ORF">BBD42_25360</name>
</gene>
<proteinExistence type="predicted"/>
<protein>
    <recommendedName>
        <fullName evidence="3">Carrier domain-containing protein</fullName>
    </recommendedName>
</protein>
<dbReference type="InterPro" id="IPR009081">
    <property type="entry name" value="PP-bd_ACP"/>
</dbReference>
<keyword evidence="2" id="KW-0597">Phosphoprotein</keyword>
<feature type="domain" description="Carrier" evidence="3">
    <location>
        <begin position="8"/>
        <end position="85"/>
    </location>
</feature>
<dbReference type="PROSITE" id="PS50075">
    <property type="entry name" value="CARRIER"/>
    <property type="match status" value="1"/>
</dbReference>
<reference evidence="4" key="1">
    <citation type="submission" date="2016-08" db="EMBL/GenBank/DDBJ databases">
        <title>Complete Genome Seqeunce of Paenibacillus sp. BIHB 4019 from tea rhizoplane.</title>
        <authorList>
            <person name="Thakur R."/>
            <person name="Swarnkar M.K."/>
            <person name="Gulati A."/>
        </authorList>
    </citation>
    <scope>NUCLEOTIDE SEQUENCE [LARGE SCALE GENOMIC DNA]</scope>
    <source>
        <strain evidence="4">BIHB4019</strain>
    </source>
</reference>
<dbReference type="Pfam" id="PF00550">
    <property type="entry name" value="PP-binding"/>
    <property type="match status" value="1"/>
</dbReference>
<dbReference type="AlphaFoldDB" id="A0A1B2DP11"/>
<dbReference type="PROSITE" id="PS00012">
    <property type="entry name" value="PHOSPHOPANTETHEINE"/>
    <property type="match status" value="1"/>
</dbReference>
<dbReference type="EMBL" id="CP016808">
    <property type="protein sequence ID" value="ANY69441.1"/>
    <property type="molecule type" value="Genomic_DNA"/>
</dbReference>
<sequence>MSGEVKVADFNVRFNEILQKNIELLTVDESVLQSDLETVGLNSISFVKLIVALENEFDVEFENEILIIDHFATLGHFKDSVQKLVEGQDH</sequence>
<keyword evidence="1" id="KW-0596">Phosphopantetheine</keyword>
<dbReference type="InterPro" id="IPR036736">
    <property type="entry name" value="ACP-like_sf"/>
</dbReference>
<accession>A0A1B2DP11</accession>